<organism evidence="1 2">
    <name type="scientific">Mortierella alpina</name>
    <name type="common">Oleaginous fungus</name>
    <name type="synonym">Mortierella renispora</name>
    <dbReference type="NCBI Taxonomy" id="64518"/>
    <lineage>
        <taxon>Eukaryota</taxon>
        <taxon>Fungi</taxon>
        <taxon>Fungi incertae sedis</taxon>
        <taxon>Mucoromycota</taxon>
        <taxon>Mortierellomycotina</taxon>
        <taxon>Mortierellomycetes</taxon>
        <taxon>Mortierellales</taxon>
        <taxon>Mortierellaceae</taxon>
        <taxon>Mortierella</taxon>
    </lineage>
</organism>
<dbReference type="Proteomes" id="UP000717515">
    <property type="component" value="Unassembled WGS sequence"/>
</dbReference>
<reference evidence="1" key="1">
    <citation type="submission" date="2021-07" db="EMBL/GenBank/DDBJ databases">
        <title>Draft genome of Mortierella alpina, strain LL118, isolated from an aspen leaf litter sample.</title>
        <authorList>
            <person name="Yang S."/>
            <person name="Vinatzer B.A."/>
        </authorList>
    </citation>
    <scope>NUCLEOTIDE SEQUENCE</scope>
    <source>
        <strain evidence="1">LL118</strain>
    </source>
</reference>
<evidence type="ECO:0000313" key="2">
    <source>
        <dbReference type="Proteomes" id="UP000717515"/>
    </source>
</evidence>
<dbReference type="EMBL" id="JAIFTL010000112">
    <property type="protein sequence ID" value="KAG9323174.1"/>
    <property type="molecule type" value="Genomic_DNA"/>
</dbReference>
<accession>A0A9P8A6B5</accession>
<protein>
    <submittedName>
        <fullName evidence="1">Uncharacterized protein</fullName>
    </submittedName>
</protein>
<gene>
    <name evidence="1" type="ORF">KVV02_001805</name>
</gene>
<comment type="caution">
    <text evidence="1">The sequence shown here is derived from an EMBL/GenBank/DDBJ whole genome shotgun (WGS) entry which is preliminary data.</text>
</comment>
<dbReference type="AlphaFoldDB" id="A0A9P8A6B5"/>
<evidence type="ECO:0000313" key="1">
    <source>
        <dbReference type="EMBL" id="KAG9323174.1"/>
    </source>
</evidence>
<name>A0A9P8A6B5_MORAP</name>
<proteinExistence type="predicted"/>
<sequence>MLDRIVRRMVLNYLPELAKRSNLIKKLSYRPQAAFLPQVPSHGTSKVLPQKPSWRYSELQKRKGEAAIEWDLESRGFTTIQLRPASTSYVLLMQRSPTYVLPVAMRATIEQHRAMQTAQVDDVEDEDDFEIEEDAFWMSEEPPEELNRNMLVAS</sequence>